<dbReference type="EMBL" id="MCFJ01000006">
    <property type="protein sequence ID" value="ORY65120.1"/>
    <property type="molecule type" value="Genomic_DNA"/>
</dbReference>
<protein>
    <submittedName>
        <fullName evidence="2">Uncharacterized protein</fullName>
    </submittedName>
</protein>
<name>A0A1Y2E0R0_9PEZI</name>
<organism evidence="2 3">
    <name type="scientific">Pseudomassariella vexata</name>
    <dbReference type="NCBI Taxonomy" id="1141098"/>
    <lineage>
        <taxon>Eukaryota</taxon>
        <taxon>Fungi</taxon>
        <taxon>Dikarya</taxon>
        <taxon>Ascomycota</taxon>
        <taxon>Pezizomycotina</taxon>
        <taxon>Sordariomycetes</taxon>
        <taxon>Xylariomycetidae</taxon>
        <taxon>Amphisphaeriales</taxon>
        <taxon>Pseudomassariaceae</taxon>
        <taxon>Pseudomassariella</taxon>
    </lineage>
</organism>
<sequence>MASQNHAVIDLTGDFPPPEPQDPELGSHEDLEADIGHSLALRPASRDQRQVGRLTAQQSETNSPQQLVTQGQSLISHFFRPRQTTAVGVAGSAQVLVPALGRHQASILGLGLPSAVPGVFGPREARLSGPDPNPAEPPTSGFAHCCAPAGTCI</sequence>
<dbReference type="GeneID" id="63770224"/>
<dbReference type="RefSeq" id="XP_040716272.1">
    <property type="nucleotide sequence ID" value="XM_040854012.1"/>
</dbReference>
<evidence type="ECO:0000313" key="2">
    <source>
        <dbReference type="EMBL" id="ORY65120.1"/>
    </source>
</evidence>
<evidence type="ECO:0000256" key="1">
    <source>
        <dbReference type="SAM" id="MobiDB-lite"/>
    </source>
</evidence>
<feature type="region of interest" description="Disordered" evidence="1">
    <location>
        <begin position="1"/>
        <end position="66"/>
    </location>
</feature>
<gene>
    <name evidence="2" type="ORF">BCR38DRAFT_191819</name>
</gene>
<dbReference type="AlphaFoldDB" id="A0A1Y2E0R0"/>
<dbReference type="Proteomes" id="UP000193689">
    <property type="component" value="Unassembled WGS sequence"/>
</dbReference>
<dbReference type="InParanoid" id="A0A1Y2E0R0"/>
<evidence type="ECO:0000313" key="3">
    <source>
        <dbReference type="Proteomes" id="UP000193689"/>
    </source>
</evidence>
<accession>A0A1Y2E0R0</accession>
<feature type="compositionally biased region" description="Polar residues" evidence="1">
    <location>
        <begin position="55"/>
        <end position="66"/>
    </location>
</feature>
<comment type="caution">
    <text evidence="2">The sequence shown here is derived from an EMBL/GenBank/DDBJ whole genome shotgun (WGS) entry which is preliminary data.</text>
</comment>
<proteinExistence type="predicted"/>
<reference evidence="2 3" key="1">
    <citation type="submission" date="2016-07" db="EMBL/GenBank/DDBJ databases">
        <title>Pervasive Adenine N6-methylation of Active Genes in Fungi.</title>
        <authorList>
            <consortium name="DOE Joint Genome Institute"/>
            <person name="Mondo S.J."/>
            <person name="Dannebaum R.O."/>
            <person name="Kuo R.C."/>
            <person name="Labutti K."/>
            <person name="Haridas S."/>
            <person name="Kuo A."/>
            <person name="Salamov A."/>
            <person name="Ahrendt S.R."/>
            <person name="Lipzen A."/>
            <person name="Sullivan W."/>
            <person name="Andreopoulos W.B."/>
            <person name="Clum A."/>
            <person name="Lindquist E."/>
            <person name="Daum C."/>
            <person name="Ramamoorthy G.K."/>
            <person name="Gryganskyi A."/>
            <person name="Culley D."/>
            <person name="Magnuson J.K."/>
            <person name="James T.Y."/>
            <person name="O'Malley M.A."/>
            <person name="Stajich J.E."/>
            <person name="Spatafora J.W."/>
            <person name="Visel A."/>
            <person name="Grigoriev I.V."/>
        </authorList>
    </citation>
    <scope>NUCLEOTIDE SEQUENCE [LARGE SCALE GENOMIC DNA]</scope>
    <source>
        <strain evidence="2 3">CBS 129021</strain>
    </source>
</reference>
<keyword evidence="3" id="KW-1185">Reference proteome</keyword>